<dbReference type="GeneID" id="119731825"/>
<protein>
    <recommendedName>
        <fullName evidence="2">Thioredoxin domain-containing protein</fullName>
    </recommendedName>
</protein>
<feature type="domain" description="Thioredoxin" evidence="2">
    <location>
        <begin position="163"/>
        <end position="322"/>
    </location>
</feature>
<dbReference type="InterPro" id="IPR042418">
    <property type="entry name" value="TXNDC15"/>
</dbReference>
<dbReference type="PANTHER" id="PTHR14684">
    <property type="entry name" value="THIOREDOXIN DOMAIN-CONTAINING PROTEIN 15"/>
    <property type="match status" value="1"/>
</dbReference>
<evidence type="ECO:0000256" key="1">
    <source>
        <dbReference type="SAM" id="Phobius"/>
    </source>
</evidence>
<accession>A0A914AC30</accession>
<keyword evidence="1" id="KW-1133">Transmembrane helix</keyword>
<dbReference type="Pfam" id="PF00085">
    <property type="entry name" value="Thioredoxin"/>
    <property type="match status" value="1"/>
</dbReference>
<feature type="transmembrane region" description="Helical" evidence="1">
    <location>
        <begin position="12"/>
        <end position="36"/>
    </location>
</feature>
<evidence type="ECO:0000259" key="2">
    <source>
        <dbReference type="PROSITE" id="PS51352"/>
    </source>
</evidence>
<keyword evidence="1" id="KW-0472">Membrane</keyword>
<dbReference type="OMA" id="YCAFVMF"/>
<dbReference type="OrthoDB" id="1899781at2759"/>
<dbReference type="RefSeq" id="XP_038061026.1">
    <property type="nucleotide sequence ID" value="XM_038205098.1"/>
</dbReference>
<dbReference type="Gene3D" id="3.40.30.10">
    <property type="entry name" value="Glutaredoxin"/>
    <property type="match status" value="1"/>
</dbReference>
<sequence length="408" mass="46302">MKTKMATYMKRLRCRFSVVFLMNLSYICLIIEIGLVSSEEHDKSGEISVDGGIEVLPSENPVQGTERVDSVLPHFETSDELENEKLYDRILKQTLEQIEAHHGEKKAEINLQTQEADVTKQEAPTLSAQDSSVPVDYIQILASYMTPEVFQQFMKSLNKTLDTRIQYTHPDFTYANATENDEAQRRKVKYPCMQRPAGNRTAQVKIVNNTELMELVSAVYSAPGQENSSSALGGYCAFVMFYAPWCKFSAKAAPAFNAIGRAFPDLEVLAVDAFQYNSLNTRYGIVAVPNVLLFHNNKPVMRFNYSQRTFEVFSQFIQNFTGLEPNTSIQVSEVDTLGPLPSVATEETDYALWLSWLLLISVAVWFLEQRLGSAIKDRVRTFVVYARQVWRTGELYDQVGVLVHEHHD</sequence>
<dbReference type="InterPro" id="IPR013766">
    <property type="entry name" value="Thioredoxin_domain"/>
</dbReference>
<dbReference type="SUPFAM" id="SSF52833">
    <property type="entry name" value="Thioredoxin-like"/>
    <property type="match status" value="1"/>
</dbReference>
<dbReference type="AlphaFoldDB" id="A0A914AC30"/>
<evidence type="ECO:0000313" key="4">
    <source>
        <dbReference type="Proteomes" id="UP000887568"/>
    </source>
</evidence>
<proteinExistence type="predicted"/>
<dbReference type="PANTHER" id="PTHR14684:SF2">
    <property type="entry name" value="THIOREDOXIN DOMAIN-CONTAINING PROTEIN 15"/>
    <property type="match status" value="1"/>
</dbReference>
<keyword evidence="1" id="KW-0812">Transmembrane</keyword>
<dbReference type="GO" id="GO:0005929">
    <property type="term" value="C:cilium"/>
    <property type="evidence" value="ECO:0007669"/>
    <property type="project" value="TreeGrafter"/>
</dbReference>
<evidence type="ECO:0000313" key="3">
    <source>
        <dbReference type="EnsemblMetazoa" id="XP_038061026.1"/>
    </source>
</evidence>
<dbReference type="Proteomes" id="UP000887568">
    <property type="component" value="Unplaced"/>
</dbReference>
<name>A0A914AC30_PATMI</name>
<dbReference type="EnsemblMetazoa" id="XM_038205098.1">
    <property type="protein sequence ID" value="XP_038061026.1"/>
    <property type="gene ID" value="LOC119731825"/>
</dbReference>
<dbReference type="PROSITE" id="PS51352">
    <property type="entry name" value="THIOREDOXIN_2"/>
    <property type="match status" value="1"/>
</dbReference>
<keyword evidence="4" id="KW-1185">Reference proteome</keyword>
<dbReference type="GO" id="GO:0060271">
    <property type="term" value="P:cilium assembly"/>
    <property type="evidence" value="ECO:0007669"/>
    <property type="project" value="TreeGrafter"/>
</dbReference>
<dbReference type="InterPro" id="IPR036249">
    <property type="entry name" value="Thioredoxin-like_sf"/>
</dbReference>
<organism evidence="3 4">
    <name type="scientific">Patiria miniata</name>
    <name type="common">Bat star</name>
    <name type="synonym">Asterina miniata</name>
    <dbReference type="NCBI Taxonomy" id="46514"/>
    <lineage>
        <taxon>Eukaryota</taxon>
        <taxon>Metazoa</taxon>
        <taxon>Echinodermata</taxon>
        <taxon>Eleutherozoa</taxon>
        <taxon>Asterozoa</taxon>
        <taxon>Asteroidea</taxon>
        <taxon>Valvatacea</taxon>
        <taxon>Valvatida</taxon>
        <taxon>Asterinidae</taxon>
        <taxon>Patiria</taxon>
    </lineage>
</organism>
<reference evidence="3" key="1">
    <citation type="submission" date="2022-11" db="UniProtKB">
        <authorList>
            <consortium name="EnsemblMetazoa"/>
        </authorList>
    </citation>
    <scope>IDENTIFICATION</scope>
</reference>